<protein>
    <submittedName>
        <fullName evidence="1">Uncharacterized protein</fullName>
    </submittedName>
</protein>
<gene>
    <name evidence="1" type="ORF">HY768_05590</name>
</gene>
<name>A0A933I8R8_UNCT6</name>
<organism evidence="1 2">
    <name type="scientific">candidate division TA06 bacterium</name>
    <dbReference type="NCBI Taxonomy" id="2250710"/>
    <lineage>
        <taxon>Bacteria</taxon>
        <taxon>Bacteria division TA06</taxon>
    </lineage>
</organism>
<evidence type="ECO:0000313" key="1">
    <source>
        <dbReference type="EMBL" id="MBI4726682.1"/>
    </source>
</evidence>
<reference evidence="1" key="1">
    <citation type="submission" date="2020-07" db="EMBL/GenBank/DDBJ databases">
        <title>Huge and variable diversity of episymbiotic CPR bacteria and DPANN archaea in groundwater ecosystems.</title>
        <authorList>
            <person name="He C.Y."/>
            <person name="Keren R."/>
            <person name="Whittaker M."/>
            <person name="Farag I.F."/>
            <person name="Doudna J."/>
            <person name="Cate J.H.D."/>
            <person name="Banfield J.F."/>
        </authorList>
    </citation>
    <scope>NUCLEOTIDE SEQUENCE</scope>
    <source>
        <strain evidence="1">NC_groundwater_1520_Pr4_B-0.1um_53_5</strain>
    </source>
</reference>
<accession>A0A933I8R8</accession>
<sequence>MRAYLNKIIILLTATVVVIVCIISCSKKPDPPAPDVSKIYRYLEYDCQQDFGLFVRENQESEGKFIAAFGEANNPLVIWWNSSTLTAEYLQVDDVVENTILDQYHLTNWDKNTNPSSLYWLFSLRSG</sequence>
<evidence type="ECO:0000313" key="2">
    <source>
        <dbReference type="Proteomes" id="UP000736328"/>
    </source>
</evidence>
<dbReference type="AlphaFoldDB" id="A0A933I8R8"/>
<proteinExistence type="predicted"/>
<dbReference type="EMBL" id="JACQXR010000071">
    <property type="protein sequence ID" value="MBI4726682.1"/>
    <property type="molecule type" value="Genomic_DNA"/>
</dbReference>
<comment type="caution">
    <text evidence="1">The sequence shown here is derived from an EMBL/GenBank/DDBJ whole genome shotgun (WGS) entry which is preliminary data.</text>
</comment>
<dbReference type="Proteomes" id="UP000736328">
    <property type="component" value="Unassembled WGS sequence"/>
</dbReference>